<evidence type="ECO:0000256" key="1">
    <source>
        <dbReference type="SAM" id="Phobius"/>
    </source>
</evidence>
<dbReference type="KEGG" id="dpa:125504867"/>
<dbReference type="KEGG" id="dpa:109546920"/>
<feature type="transmembrane region" description="Helical" evidence="1">
    <location>
        <begin position="75"/>
        <end position="97"/>
    </location>
</feature>
<name>A0AAR5QK91_DENPD</name>
<reference evidence="2" key="2">
    <citation type="submission" date="2024-08" db="UniProtKB">
        <authorList>
            <consortium name="EnsemblMetazoa"/>
        </authorList>
    </citation>
    <scope>IDENTIFICATION</scope>
</reference>
<reference evidence="3" key="1">
    <citation type="journal article" date="2013" name="Genome Biol.">
        <title>Draft genome of the mountain pine beetle, Dendroctonus ponderosae Hopkins, a major forest pest.</title>
        <authorList>
            <person name="Keeling C.I."/>
            <person name="Yuen M.M."/>
            <person name="Liao N.Y."/>
            <person name="Docking T.R."/>
            <person name="Chan S.K."/>
            <person name="Taylor G.A."/>
            <person name="Palmquist D.L."/>
            <person name="Jackman S.D."/>
            <person name="Nguyen A."/>
            <person name="Li M."/>
            <person name="Henderson H."/>
            <person name="Janes J.K."/>
            <person name="Zhao Y."/>
            <person name="Pandoh P."/>
            <person name="Moore R."/>
            <person name="Sperling F.A."/>
            <person name="Huber D.P."/>
            <person name="Birol I."/>
            <person name="Jones S.J."/>
            <person name="Bohlmann J."/>
        </authorList>
    </citation>
    <scope>NUCLEOTIDE SEQUENCE</scope>
</reference>
<protein>
    <submittedName>
        <fullName evidence="2">Uncharacterized protein</fullName>
    </submittedName>
</protein>
<dbReference type="GeneID" id="125504867"/>
<dbReference type="RefSeq" id="XP_048523443.1">
    <property type="nucleotide sequence ID" value="XM_048667486.1"/>
</dbReference>
<keyword evidence="3" id="KW-1185">Reference proteome</keyword>
<proteinExistence type="predicted"/>
<keyword evidence="1" id="KW-0472">Membrane</keyword>
<dbReference type="EnsemblMetazoa" id="XM_019918091.1">
    <property type="protein sequence ID" value="XP_019773650.1"/>
    <property type="gene ID" value="LOC109546920"/>
</dbReference>
<accession>A0AAR5QK91</accession>
<dbReference type="AlphaFoldDB" id="A0AAR5QK91"/>
<keyword evidence="1" id="KW-0812">Transmembrane</keyword>
<evidence type="ECO:0000313" key="3">
    <source>
        <dbReference type="Proteomes" id="UP000019118"/>
    </source>
</evidence>
<dbReference type="RefSeq" id="XP_019773650.1">
    <property type="nucleotide sequence ID" value="XM_019918091.2"/>
</dbReference>
<sequence>MSRIGDCVNAYQPLMATLPPSRSYIPKNFIKAFGTAAYWLLQVTFLLASLSFSLICNPIVWFLLKTSFNVLTEVFIYMVLGACSFLISLITHVDEYYTKGRDQMRKYQTNADAKTEVTRSGVHIQNCTIKRFLEKPYDS</sequence>
<keyword evidence="1" id="KW-1133">Transmembrane helix</keyword>
<evidence type="ECO:0000313" key="2">
    <source>
        <dbReference type="EnsemblMetazoa" id="XP_019773650.1"/>
    </source>
</evidence>
<dbReference type="Proteomes" id="UP000019118">
    <property type="component" value="Unassembled WGS sequence"/>
</dbReference>
<dbReference type="GeneID" id="109546920"/>
<feature type="transmembrane region" description="Helical" evidence="1">
    <location>
        <begin position="37"/>
        <end position="63"/>
    </location>
</feature>
<organism evidence="2 3">
    <name type="scientific">Dendroctonus ponderosae</name>
    <name type="common">Mountain pine beetle</name>
    <dbReference type="NCBI Taxonomy" id="77166"/>
    <lineage>
        <taxon>Eukaryota</taxon>
        <taxon>Metazoa</taxon>
        <taxon>Ecdysozoa</taxon>
        <taxon>Arthropoda</taxon>
        <taxon>Hexapoda</taxon>
        <taxon>Insecta</taxon>
        <taxon>Pterygota</taxon>
        <taxon>Neoptera</taxon>
        <taxon>Endopterygota</taxon>
        <taxon>Coleoptera</taxon>
        <taxon>Polyphaga</taxon>
        <taxon>Cucujiformia</taxon>
        <taxon>Curculionidae</taxon>
        <taxon>Scolytinae</taxon>
        <taxon>Dendroctonus</taxon>
    </lineage>
</organism>